<evidence type="ECO:0000259" key="10">
    <source>
        <dbReference type="Pfam" id="PF04290"/>
    </source>
</evidence>
<comment type="caution">
    <text evidence="11">The sequence shown here is derived from an EMBL/GenBank/DDBJ whole genome shotgun (WGS) entry which is preliminary data.</text>
</comment>
<keyword evidence="12" id="KW-1185">Reference proteome</keyword>
<dbReference type="EMBL" id="JAJUOS010000017">
    <property type="protein sequence ID" value="MCE5975092.1"/>
    <property type="molecule type" value="Genomic_DNA"/>
</dbReference>
<name>A0ABS8Z2A3_9RHOB</name>
<evidence type="ECO:0000256" key="3">
    <source>
        <dbReference type="ARBA" id="ARBA00022475"/>
    </source>
</evidence>
<comment type="similarity">
    <text evidence="8 9">Belongs to the TRAP transporter small permease family.</text>
</comment>
<dbReference type="InterPro" id="IPR007387">
    <property type="entry name" value="TRAP_DctQ"/>
</dbReference>
<comment type="function">
    <text evidence="9">Part of the tripartite ATP-independent periplasmic (TRAP) transport system.</text>
</comment>
<feature type="domain" description="Tripartite ATP-independent periplasmic transporters DctQ component" evidence="10">
    <location>
        <begin position="20"/>
        <end position="150"/>
    </location>
</feature>
<evidence type="ECO:0000256" key="6">
    <source>
        <dbReference type="ARBA" id="ARBA00022989"/>
    </source>
</evidence>
<comment type="caution">
    <text evidence="9">Lacks conserved residue(s) required for the propagation of feature annotation.</text>
</comment>
<dbReference type="PANTHER" id="PTHR35011">
    <property type="entry name" value="2,3-DIKETO-L-GULONATE TRAP TRANSPORTER SMALL PERMEASE PROTEIN YIAM"/>
    <property type="match status" value="1"/>
</dbReference>
<evidence type="ECO:0000256" key="1">
    <source>
        <dbReference type="ARBA" id="ARBA00004429"/>
    </source>
</evidence>
<evidence type="ECO:0000256" key="5">
    <source>
        <dbReference type="ARBA" id="ARBA00022692"/>
    </source>
</evidence>
<sequence length="170" mass="18742">MKAIERLMLEFATLSALVLAVFITVAVVSRQVFGVSLPDVVIIVRELMITTIVLPLAATTANRAHIAVTFVTDNFSPRVRGALVVFGWVFALLAMLPLIYASYRSLSSSWTSGEFYDGLLGIKRWPMKAVFLVGLILMTVRLLIVAVQDFLQLKRTGSVCLDSHLDEEAI</sequence>
<evidence type="ECO:0000256" key="9">
    <source>
        <dbReference type="RuleBase" id="RU369079"/>
    </source>
</evidence>
<dbReference type="InterPro" id="IPR055348">
    <property type="entry name" value="DctQ"/>
</dbReference>
<organism evidence="11 12">
    <name type="scientific">Rhodobacter flavimaris</name>
    <dbReference type="NCBI Taxonomy" id="2907145"/>
    <lineage>
        <taxon>Bacteria</taxon>
        <taxon>Pseudomonadati</taxon>
        <taxon>Pseudomonadota</taxon>
        <taxon>Alphaproteobacteria</taxon>
        <taxon>Rhodobacterales</taxon>
        <taxon>Rhodobacter group</taxon>
        <taxon>Rhodobacter</taxon>
    </lineage>
</organism>
<evidence type="ECO:0000313" key="12">
    <source>
        <dbReference type="Proteomes" id="UP001521181"/>
    </source>
</evidence>
<feature type="transmembrane region" description="Helical" evidence="9">
    <location>
        <begin position="82"/>
        <end position="103"/>
    </location>
</feature>
<feature type="transmembrane region" description="Helical" evidence="9">
    <location>
        <begin position="129"/>
        <end position="147"/>
    </location>
</feature>
<keyword evidence="5 9" id="KW-0812">Transmembrane</keyword>
<reference evidence="11 12" key="1">
    <citation type="submission" date="2021-12" db="EMBL/GenBank/DDBJ databases">
        <title>Sinirhodobacter sp. WL0062 is a bacterium isolated from seawater.</title>
        <authorList>
            <person name="Wang L."/>
            <person name="He W."/>
            <person name="Zhang D.-F."/>
        </authorList>
    </citation>
    <scope>NUCLEOTIDE SEQUENCE [LARGE SCALE GENOMIC DNA]</scope>
    <source>
        <strain evidence="11 12">WL0062</strain>
    </source>
</reference>
<evidence type="ECO:0000313" key="11">
    <source>
        <dbReference type="EMBL" id="MCE5975092.1"/>
    </source>
</evidence>
<dbReference type="PANTHER" id="PTHR35011:SF10">
    <property type="entry name" value="TRAP TRANSPORTER SMALL PERMEASE PROTEIN"/>
    <property type="match status" value="1"/>
</dbReference>
<keyword evidence="2 9" id="KW-0813">Transport</keyword>
<dbReference type="RefSeq" id="WP_233678016.1">
    <property type="nucleotide sequence ID" value="NZ_JAJUOS010000017.1"/>
</dbReference>
<comment type="subcellular location">
    <subcellularLocation>
        <location evidence="1 9">Cell inner membrane</location>
        <topology evidence="1 9">Multi-pass membrane protein</topology>
    </subcellularLocation>
</comment>
<evidence type="ECO:0000256" key="8">
    <source>
        <dbReference type="ARBA" id="ARBA00038436"/>
    </source>
</evidence>
<evidence type="ECO:0000256" key="2">
    <source>
        <dbReference type="ARBA" id="ARBA00022448"/>
    </source>
</evidence>
<keyword evidence="4 9" id="KW-0997">Cell inner membrane</keyword>
<keyword evidence="3" id="KW-1003">Cell membrane</keyword>
<feature type="transmembrane region" description="Helical" evidence="9">
    <location>
        <begin position="40"/>
        <end position="61"/>
    </location>
</feature>
<protein>
    <recommendedName>
        <fullName evidence="9">TRAP transporter small permease protein</fullName>
    </recommendedName>
</protein>
<proteinExistence type="inferred from homology"/>
<gene>
    <name evidence="11" type="ORF">LZA78_16570</name>
</gene>
<accession>A0ABS8Z2A3</accession>
<keyword evidence="7 9" id="KW-0472">Membrane</keyword>
<comment type="subunit">
    <text evidence="9">The complex comprises the extracytoplasmic solute receptor protein and the two transmembrane proteins.</text>
</comment>
<evidence type="ECO:0000256" key="7">
    <source>
        <dbReference type="ARBA" id="ARBA00023136"/>
    </source>
</evidence>
<keyword evidence="6 9" id="KW-1133">Transmembrane helix</keyword>
<dbReference type="Pfam" id="PF04290">
    <property type="entry name" value="DctQ"/>
    <property type="match status" value="1"/>
</dbReference>
<evidence type="ECO:0000256" key="4">
    <source>
        <dbReference type="ARBA" id="ARBA00022519"/>
    </source>
</evidence>
<dbReference type="Proteomes" id="UP001521181">
    <property type="component" value="Unassembled WGS sequence"/>
</dbReference>